<comment type="caution">
    <text evidence="1">The sequence shown here is derived from an EMBL/GenBank/DDBJ whole genome shotgun (WGS) entry which is preliminary data.</text>
</comment>
<proteinExistence type="predicted"/>
<evidence type="ECO:0000313" key="1">
    <source>
        <dbReference type="EMBL" id="KAJ4487918.1"/>
    </source>
</evidence>
<accession>A0A9W9AQ31</accession>
<sequence>MGQYWIIINIDKRETTGHLGKLAECFWYSTSVVKYLKTPIVPSCYQPNASISEEKLMKFKGGHNLAAVLLTLPTELLAAIAEELLEEYFDLICLSLTCSTMWEVTGRTRYRSLCSLLKRRSWAGDRVMLIGDYTNTLPKGVFTAQDRKYLALSTRSRYEQDLYEHACAKYQNPKTKSQCLSLLKDERVQNNSALRRDLMQFAYKKPFSRWILLEEEFTPVIQNSKTGSPEDHWMVRSLDRQEYVTNFSARNLAQVLYCLIGCSDDPSGCVAGGDALIEGAWAGDRIDITLASTHKQEYGEALDWKDITVNIKTLLEEIATEEEREDFEF</sequence>
<dbReference type="AlphaFoldDB" id="A0A9W9AQ31"/>
<keyword evidence="2" id="KW-1185">Reference proteome</keyword>
<organism evidence="1 2">
    <name type="scientific">Lentinula aciculospora</name>
    <dbReference type="NCBI Taxonomy" id="153920"/>
    <lineage>
        <taxon>Eukaryota</taxon>
        <taxon>Fungi</taxon>
        <taxon>Dikarya</taxon>
        <taxon>Basidiomycota</taxon>
        <taxon>Agaricomycotina</taxon>
        <taxon>Agaricomycetes</taxon>
        <taxon>Agaricomycetidae</taxon>
        <taxon>Agaricales</taxon>
        <taxon>Marasmiineae</taxon>
        <taxon>Omphalotaceae</taxon>
        <taxon>Lentinula</taxon>
    </lineage>
</organism>
<dbReference type="OrthoDB" id="2588098at2759"/>
<evidence type="ECO:0000313" key="2">
    <source>
        <dbReference type="Proteomes" id="UP001150266"/>
    </source>
</evidence>
<name>A0A9W9AQ31_9AGAR</name>
<gene>
    <name evidence="1" type="ORF">J3R30DRAFT_865886</name>
</gene>
<dbReference type="Proteomes" id="UP001150266">
    <property type="component" value="Unassembled WGS sequence"/>
</dbReference>
<protein>
    <submittedName>
        <fullName evidence="1">Uncharacterized protein</fullName>
    </submittedName>
</protein>
<dbReference type="EMBL" id="JAOTPV010000002">
    <property type="protein sequence ID" value="KAJ4487918.1"/>
    <property type="molecule type" value="Genomic_DNA"/>
</dbReference>
<reference evidence="1" key="1">
    <citation type="submission" date="2022-08" db="EMBL/GenBank/DDBJ databases">
        <title>A Global Phylogenomic Analysis of the Shiitake Genus Lentinula.</title>
        <authorList>
            <consortium name="DOE Joint Genome Institute"/>
            <person name="Sierra-Patev S."/>
            <person name="Min B."/>
            <person name="Naranjo-Ortiz M."/>
            <person name="Looney B."/>
            <person name="Konkel Z."/>
            <person name="Slot J.C."/>
            <person name="Sakamoto Y."/>
            <person name="Steenwyk J.L."/>
            <person name="Rokas A."/>
            <person name="Carro J."/>
            <person name="Camarero S."/>
            <person name="Ferreira P."/>
            <person name="Molpeceres G."/>
            <person name="Ruiz-Duenas F.J."/>
            <person name="Serrano A."/>
            <person name="Henrissat B."/>
            <person name="Drula E."/>
            <person name="Hughes K.W."/>
            <person name="Mata J.L."/>
            <person name="Ishikawa N.K."/>
            <person name="Vargas-Isla R."/>
            <person name="Ushijima S."/>
            <person name="Smith C.A."/>
            <person name="Ahrendt S."/>
            <person name="Andreopoulos W."/>
            <person name="He G."/>
            <person name="Labutti K."/>
            <person name="Lipzen A."/>
            <person name="Ng V."/>
            <person name="Riley R."/>
            <person name="Sandor L."/>
            <person name="Barry K."/>
            <person name="Martinez A.T."/>
            <person name="Xiao Y."/>
            <person name="Gibbons J.G."/>
            <person name="Terashima K."/>
            <person name="Grigoriev I.V."/>
            <person name="Hibbett D.S."/>
        </authorList>
    </citation>
    <scope>NUCLEOTIDE SEQUENCE</scope>
    <source>
        <strain evidence="1">JLM2183</strain>
    </source>
</reference>